<dbReference type="AlphaFoldDB" id="A0AAW8Q019"/>
<feature type="domain" description="DUF7168" evidence="2">
    <location>
        <begin position="69"/>
        <end position="184"/>
    </location>
</feature>
<protein>
    <submittedName>
        <fullName evidence="3">DUF2786 domain-containing protein</fullName>
    </submittedName>
</protein>
<dbReference type="EMBL" id="JAUHGG010000003">
    <property type="protein sequence ID" value="MDS1821405.1"/>
    <property type="molecule type" value="Genomic_DNA"/>
</dbReference>
<dbReference type="Pfam" id="PF23771">
    <property type="entry name" value="DUF7168"/>
    <property type="match status" value="1"/>
</dbReference>
<accession>A0AAW8Q019</accession>
<name>A0AAW8Q019_VIBPH</name>
<dbReference type="InterPro" id="IPR024498">
    <property type="entry name" value="DUF2786"/>
</dbReference>
<evidence type="ECO:0000313" key="3">
    <source>
        <dbReference type="EMBL" id="MDS1821405.1"/>
    </source>
</evidence>
<sequence length="231" mass="25428">MAVSEKAFDKIRKCLELANSTNPNEAAVALKQAQGLMRKYGLEEHDIRLISLGKTTANSPLPDGGTPLYLNHLICKIGEIYRSSPMESKNDGTAYVLFIGEGTLSNLAAYTFDVFSRKVNFARESFIAELDERTTKEKVGVLADAFCLGWVIEACSKIETTPLTPEEESVINEYADSTLDNVKDEAADVSGCDLSYGTYQAMIKGIDEARDVTLQTPIEGENLFKLDHGLW</sequence>
<proteinExistence type="predicted"/>
<comment type="caution">
    <text evidence="3">The sequence shown here is derived from an EMBL/GenBank/DDBJ whole genome shotgun (WGS) entry which is preliminary data.</text>
</comment>
<dbReference type="PIRSF" id="PIRSF028111">
    <property type="entry name" value="UCP028111"/>
    <property type="match status" value="1"/>
</dbReference>
<organism evidence="3 4">
    <name type="scientific">Vibrio parahaemolyticus</name>
    <dbReference type="NCBI Taxonomy" id="670"/>
    <lineage>
        <taxon>Bacteria</taxon>
        <taxon>Pseudomonadati</taxon>
        <taxon>Pseudomonadota</taxon>
        <taxon>Gammaproteobacteria</taxon>
        <taxon>Vibrionales</taxon>
        <taxon>Vibrionaceae</taxon>
        <taxon>Vibrio</taxon>
    </lineage>
</organism>
<reference evidence="3" key="1">
    <citation type="submission" date="2023-06" db="EMBL/GenBank/DDBJ databases">
        <title>Genomic Diversity of Vibrio spp. and Metagenomic Analysis of Pathogens in Florida Gulf Coastal Waters Following Hurricane Ian.</title>
        <authorList>
            <person name="Brumfield K.D."/>
        </authorList>
    </citation>
    <scope>NUCLEOTIDE SEQUENCE</scope>
    <source>
        <strain evidence="3">WBS2B-138</strain>
    </source>
</reference>
<dbReference type="RefSeq" id="WP_311020291.1">
    <property type="nucleotide sequence ID" value="NZ_JAUHGG010000003.1"/>
</dbReference>
<dbReference type="InterPro" id="IPR016868">
    <property type="entry name" value="Phage_B3_Orf5"/>
</dbReference>
<evidence type="ECO:0000313" key="4">
    <source>
        <dbReference type="Proteomes" id="UP001253193"/>
    </source>
</evidence>
<dbReference type="InterPro" id="IPR055592">
    <property type="entry name" value="DUF7168"/>
</dbReference>
<dbReference type="Pfam" id="PF10979">
    <property type="entry name" value="DUF2786"/>
    <property type="match status" value="1"/>
</dbReference>
<gene>
    <name evidence="3" type="ORF">QX249_12105</name>
</gene>
<evidence type="ECO:0000259" key="1">
    <source>
        <dbReference type="Pfam" id="PF10979"/>
    </source>
</evidence>
<dbReference type="Proteomes" id="UP001253193">
    <property type="component" value="Unassembled WGS sequence"/>
</dbReference>
<evidence type="ECO:0000259" key="2">
    <source>
        <dbReference type="Pfam" id="PF23771"/>
    </source>
</evidence>
<feature type="domain" description="DUF2786" evidence="1">
    <location>
        <begin position="6"/>
        <end position="43"/>
    </location>
</feature>